<dbReference type="AlphaFoldDB" id="A0A8J3CS77"/>
<comment type="catalytic activity">
    <reaction evidence="1">
        <text>5-amino-6-(5-phospho-D-ribosylamino)uracil + H2O = 5,6-diaminouracil + D-ribose 5-phosphate</text>
        <dbReference type="Rhea" id="RHEA:55020"/>
        <dbReference type="ChEBI" id="CHEBI:15377"/>
        <dbReference type="ChEBI" id="CHEBI:46252"/>
        <dbReference type="ChEBI" id="CHEBI:58453"/>
        <dbReference type="ChEBI" id="CHEBI:78346"/>
    </reaction>
</comment>
<protein>
    <recommendedName>
        <fullName evidence="3">NADAR domain-containing protein</fullName>
    </recommendedName>
</protein>
<evidence type="ECO:0000256" key="1">
    <source>
        <dbReference type="ARBA" id="ARBA00000022"/>
    </source>
</evidence>
<proteinExistence type="predicted"/>
<feature type="domain" description="NADAR" evidence="3">
    <location>
        <begin position="10"/>
        <end position="154"/>
    </location>
</feature>
<name>A0A8J3CS77_9PROT</name>
<comment type="catalytic activity">
    <reaction evidence="2">
        <text>2,5-diamino-6-hydroxy-4-(5-phosphoribosylamino)-pyrimidine + H2O = 2,5,6-triamino-4-hydroxypyrimidine + D-ribose 5-phosphate</text>
        <dbReference type="Rhea" id="RHEA:23436"/>
        <dbReference type="ChEBI" id="CHEBI:15377"/>
        <dbReference type="ChEBI" id="CHEBI:58614"/>
        <dbReference type="ChEBI" id="CHEBI:78346"/>
        <dbReference type="ChEBI" id="CHEBI:137796"/>
    </reaction>
</comment>
<dbReference type="Pfam" id="PF08719">
    <property type="entry name" value="NADAR"/>
    <property type="match status" value="1"/>
</dbReference>
<gene>
    <name evidence="4" type="ORF">GCM10009069_21460</name>
</gene>
<keyword evidence="5" id="KW-1185">Reference proteome</keyword>
<evidence type="ECO:0000313" key="5">
    <source>
        <dbReference type="Proteomes" id="UP000634004"/>
    </source>
</evidence>
<dbReference type="SUPFAM" id="SSF143990">
    <property type="entry name" value="YbiA-like"/>
    <property type="match status" value="1"/>
</dbReference>
<dbReference type="EMBL" id="BMZH01000009">
    <property type="protein sequence ID" value="GHA98311.1"/>
    <property type="molecule type" value="Genomic_DNA"/>
</dbReference>
<reference evidence="4" key="1">
    <citation type="journal article" date="2014" name="Int. J. Syst. Evol. Microbiol.">
        <title>Complete genome sequence of Corynebacterium casei LMG S-19264T (=DSM 44701T), isolated from a smear-ripened cheese.</title>
        <authorList>
            <consortium name="US DOE Joint Genome Institute (JGI-PGF)"/>
            <person name="Walter F."/>
            <person name="Albersmeier A."/>
            <person name="Kalinowski J."/>
            <person name="Ruckert C."/>
        </authorList>
    </citation>
    <scope>NUCLEOTIDE SEQUENCE</scope>
    <source>
        <strain evidence="4">KCTC 32513</strain>
    </source>
</reference>
<dbReference type="Proteomes" id="UP000634004">
    <property type="component" value="Unassembled WGS sequence"/>
</dbReference>
<dbReference type="InterPro" id="IPR012816">
    <property type="entry name" value="NADAR"/>
</dbReference>
<evidence type="ECO:0000313" key="4">
    <source>
        <dbReference type="EMBL" id="GHA98311.1"/>
    </source>
</evidence>
<dbReference type="CDD" id="cd15457">
    <property type="entry name" value="NADAR"/>
    <property type="match status" value="1"/>
</dbReference>
<accession>A0A8J3CS77</accession>
<dbReference type="RefSeq" id="WP_189498293.1">
    <property type="nucleotide sequence ID" value="NZ_BMZH01000009.1"/>
</dbReference>
<dbReference type="Gene3D" id="1.10.357.40">
    <property type="entry name" value="YbiA-like"/>
    <property type="match status" value="1"/>
</dbReference>
<comment type="caution">
    <text evidence="4">The sequence shown here is derived from an EMBL/GenBank/DDBJ whole genome shotgun (WGS) entry which is preliminary data.</text>
</comment>
<reference evidence="4" key="2">
    <citation type="submission" date="2020-09" db="EMBL/GenBank/DDBJ databases">
        <authorList>
            <person name="Sun Q."/>
            <person name="Kim S."/>
        </authorList>
    </citation>
    <scope>NUCLEOTIDE SEQUENCE</scope>
    <source>
        <strain evidence="4">KCTC 32513</strain>
    </source>
</reference>
<dbReference type="NCBIfam" id="TIGR02464">
    <property type="entry name" value="ribofla_fusion"/>
    <property type="match status" value="1"/>
</dbReference>
<evidence type="ECO:0000259" key="3">
    <source>
        <dbReference type="Pfam" id="PF08719"/>
    </source>
</evidence>
<sequence length="157" mass="17521">MTCGVRPFLKGFLSQWHPSNFSVDGIAFGNAEQFMMYKKATLFGDGMIAEKIVAAKHPSDHKRLGQQVRGFIQQDWDANKVEIVHAGNWAKFTQNKGLRKKLLATGNAILVEANPKDIIWGVGLAENDPDITNPDCWRGQNLLGEILMRVRAELADD</sequence>
<evidence type="ECO:0000256" key="2">
    <source>
        <dbReference type="ARBA" id="ARBA00000751"/>
    </source>
</evidence>
<dbReference type="InterPro" id="IPR037238">
    <property type="entry name" value="YbiA-like_sf"/>
</dbReference>
<organism evidence="4 5">
    <name type="scientific">Algimonas arctica</name>
    <dbReference type="NCBI Taxonomy" id="1479486"/>
    <lineage>
        <taxon>Bacteria</taxon>
        <taxon>Pseudomonadati</taxon>
        <taxon>Pseudomonadota</taxon>
        <taxon>Alphaproteobacteria</taxon>
        <taxon>Maricaulales</taxon>
        <taxon>Robiginitomaculaceae</taxon>
        <taxon>Algimonas</taxon>
    </lineage>
</organism>